<name>A0A9W4NF32_9EURO</name>
<accession>A0A9W4NF32</accession>
<dbReference type="EMBL" id="CAJVPA010000181">
    <property type="protein sequence ID" value="CAG8371139.1"/>
    <property type="molecule type" value="Genomic_DNA"/>
</dbReference>
<keyword evidence="1" id="KW-0732">Signal</keyword>
<dbReference type="OrthoDB" id="5296287at2759"/>
<dbReference type="CDD" id="cd12148">
    <property type="entry name" value="fungal_TF_MHR"/>
    <property type="match status" value="1"/>
</dbReference>
<evidence type="ECO:0000313" key="3">
    <source>
        <dbReference type="Proteomes" id="UP001152646"/>
    </source>
</evidence>
<feature type="signal peptide" evidence="1">
    <location>
        <begin position="1"/>
        <end position="32"/>
    </location>
</feature>
<dbReference type="AlphaFoldDB" id="A0A9W4NF32"/>
<reference evidence="2" key="1">
    <citation type="submission" date="2021-07" db="EMBL/GenBank/DDBJ databases">
        <authorList>
            <person name="Branca A.L. A."/>
        </authorList>
    </citation>
    <scope>NUCLEOTIDE SEQUENCE</scope>
</reference>
<evidence type="ECO:0000313" key="2">
    <source>
        <dbReference type="EMBL" id="CAG8371139.1"/>
    </source>
</evidence>
<comment type="caution">
    <text evidence="2">The sequence shown here is derived from an EMBL/GenBank/DDBJ whole genome shotgun (WGS) entry which is preliminary data.</text>
</comment>
<dbReference type="Proteomes" id="UP001152646">
    <property type="component" value="Unassembled WGS sequence"/>
</dbReference>
<evidence type="ECO:0000256" key="1">
    <source>
        <dbReference type="SAM" id="SignalP"/>
    </source>
</evidence>
<organism evidence="2 3">
    <name type="scientific">Penicillium salamii</name>
    <dbReference type="NCBI Taxonomy" id="1612424"/>
    <lineage>
        <taxon>Eukaryota</taxon>
        <taxon>Fungi</taxon>
        <taxon>Dikarya</taxon>
        <taxon>Ascomycota</taxon>
        <taxon>Pezizomycotina</taxon>
        <taxon>Eurotiomycetes</taxon>
        <taxon>Eurotiomycetidae</taxon>
        <taxon>Eurotiales</taxon>
        <taxon>Aspergillaceae</taxon>
        <taxon>Penicillium</taxon>
    </lineage>
</organism>
<protein>
    <submittedName>
        <fullName evidence="2">Uncharacterized protein</fullName>
    </submittedName>
</protein>
<feature type="chain" id="PRO_5040784006" evidence="1">
    <location>
        <begin position="33"/>
        <end position="96"/>
    </location>
</feature>
<gene>
    <name evidence="2" type="ORF">PSALAMII_LOCUS4934</name>
</gene>
<sequence length="96" mass="10737">MGKSSRQQGVSKCKEILFMVLAIGARVAIAEGQHDTSMLQDWAEHFSSKVNGLHITFEDLSLSSTYFLLLKVMRPNEVWLYLGHAARSAMVLGINR</sequence>
<proteinExistence type="predicted"/>